<dbReference type="EMBL" id="VCQU01000013">
    <property type="protein sequence ID" value="NMN98947.1"/>
    <property type="molecule type" value="Genomic_DNA"/>
</dbReference>
<dbReference type="GO" id="GO:0005886">
    <property type="term" value="C:plasma membrane"/>
    <property type="evidence" value="ECO:0007669"/>
    <property type="project" value="TreeGrafter"/>
</dbReference>
<evidence type="ECO:0000313" key="4">
    <source>
        <dbReference type="Proteomes" id="UP000535543"/>
    </source>
</evidence>
<dbReference type="InterPro" id="IPR012349">
    <property type="entry name" value="Split_barrel_FMN-bd"/>
</dbReference>
<proteinExistence type="inferred from homology"/>
<dbReference type="InterPro" id="IPR004378">
    <property type="entry name" value="F420H2_quin_Rdtase"/>
</dbReference>
<name>A0A848KTS4_9NOCA</name>
<dbReference type="GO" id="GO:0070967">
    <property type="term" value="F:coenzyme F420 binding"/>
    <property type="evidence" value="ECO:0007669"/>
    <property type="project" value="TreeGrafter"/>
</dbReference>
<evidence type="ECO:0000256" key="1">
    <source>
        <dbReference type="ARBA" id="ARBA00008710"/>
    </source>
</evidence>
<comment type="similarity">
    <text evidence="1">Belongs to the F420H(2)-dependent quinone reductase family.</text>
</comment>
<evidence type="ECO:0000256" key="2">
    <source>
        <dbReference type="ARBA" id="ARBA00049106"/>
    </source>
</evidence>
<dbReference type="GO" id="GO:0016491">
    <property type="term" value="F:oxidoreductase activity"/>
    <property type="evidence" value="ECO:0007669"/>
    <property type="project" value="InterPro"/>
</dbReference>
<dbReference type="RefSeq" id="WP_169593745.1">
    <property type="nucleotide sequence ID" value="NZ_VCQU01000013.1"/>
</dbReference>
<dbReference type="AlphaFoldDB" id="A0A848KTS4"/>
<gene>
    <name evidence="3" type="ORF">FGL95_28320</name>
</gene>
<evidence type="ECO:0000313" key="3">
    <source>
        <dbReference type="EMBL" id="NMN98947.1"/>
    </source>
</evidence>
<sequence>MNPIGKKLMASGNKMMSALYRRSNGKIGGKAKAGLPVILLTVPGRKTGEPRTAPICYFKQDDSYIVVGSAGGMKPEPQWVRNLAAAGGGQVRNGADQFGVTARFTEGAEWEHLWNDVVIAKAPFFADYATKSGRVLPIAILTPN</sequence>
<dbReference type="PANTHER" id="PTHR39428">
    <property type="entry name" value="F420H(2)-DEPENDENT QUINONE REDUCTASE RV1261C"/>
    <property type="match status" value="1"/>
</dbReference>
<dbReference type="NCBIfam" id="TIGR00026">
    <property type="entry name" value="hi_GC_TIGR00026"/>
    <property type="match status" value="1"/>
</dbReference>
<dbReference type="Gene3D" id="2.30.110.10">
    <property type="entry name" value="Electron Transport, Fmn-binding Protein, Chain A"/>
    <property type="match status" value="1"/>
</dbReference>
<dbReference type="Proteomes" id="UP000535543">
    <property type="component" value="Unassembled WGS sequence"/>
</dbReference>
<accession>A0A848KTS4</accession>
<dbReference type="PANTHER" id="PTHR39428:SF1">
    <property type="entry name" value="F420H(2)-DEPENDENT QUINONE REDUCTASE RV1261C"/>
    <property type="match status" value="1"/>
</dbReference>
<reference evidence="3 4" key="2">
    <citation type="submission" date="2020-06" db="EMBL/GenBank/DDBJ databases">
        <title>Antribacter stalactiti gen. nov., sp. nov., a new member of the family Nacardiaceae isolated from a cave.</title>
        <authorList>
            <person name="Kim I.S."/>
        </authorList>
    </citation>
    <scope>NUCLEOTIDE SEQUENCE [LARGE SCALE GENOMIC DNA]</scope>
    <source>
        <strain evidence="3 4">YC2-7</strain>
    </source>
</reference>
<dbReference type="Pfam" id="PF04075">
    <property type="entry name" value="F420H2_quin_red"/>
    <property type="match status" value="1"/>
</dbReference>
<comment type="catalytic activity">
    <reaction evidence="2">
        <text>oxidized coenzyme F420-(gamma-L-Glu)(n) + a quinol + H(+) = reduced coenzyme F420-(gamma-L-Glu)(n) + a quinone</text>
        <dbReference type="Rhea" id="RHEA:39663"/>
        <dbReference type="Rhea" id="RHEA-COMP:12939"/>
        <dbReference type="Rhea" id="RHEA-COMP:14378"/>
        <dbReference type="ChEBI" id="CHEBI:15378"/>
        <dbReference type="ChEBI" id="CHEBI:24646"/>
        <dbReference type="ChEBI" id="CHEBI:132124"/>
        <dbReference type="ChEBI" id="CHEBI:133980"/>
        <dbReference type="ChEBI" id="CHEBI:139511"/>
    </reaction>
</comment>
<protein>
    <submittedName>
        <fullName evidence="3">Nitroreductase family deazaflavin-dependent oxidoreductase</fullName>
    </submittedName>
</protein>
<comment type="caution">
    <text evidence="3">The sequence shown here is derived from an EMBL/GenBank/DDBJ whole genome shotgun (WGS) entry which is preliminary data.</text>
</comment>
<organism evidence="3 4">
    <name type="scientific">Antrihabitans stalactiti</name>
    <dbReference type="NCBI Taxonomy" id="2584121"/>
    <lineage>
        <taxon>Bacteria</taxon>
        <taxon>Bacillati</taxon>
        <taxon>Actinomycetota</taxon>
        <taxon>Actinomycetes</taxon>
        <taxon>Mycobacteriales</taxon>
        <taxon>Nocardiaceae</taxon>
        <taxon>Antrihabitans</taxon>
    </lineage>
</organism>
<reference evidence="3 4" key="1">
    <citation type="submission" date="2019-05" db="EMBL/GenBank/DDBJ databases">
        <authorList>
            <person name="Lee S.D."/>
        </authorList>
    </citation>
    <scope>NUCLEOTIDE SEQUENCE [LARGE SCALE GENOMIC DNA]</scope>
    <source>
        <strain evidence="3 4">YC2-7</strain>
    </source>
</reference>
<keyword evidence="4" id="KW-1185">Reference proteome</keyword>